<keyword evidence="1" id="KW-0175">Coiled coil</keyword>
<dbReference type="GO" id="GO:0005634">
    <property type="term" value="C:nucleus"/>
    <property type="evidence" value="ECO:0007669"/>
    <property type="project" value="TreeGrafter"/>
</dbReference>
<dbReference type="InterPro" id="IPR001005">
    <property type="entry name" value="SANT/Myb"/>
</dbReference>
<dbReference type="AlphaFoldDB" id="A0AAU9IL63"/>
<dbReference type="Proteomes" id="UP001162131">
    <property type="component" value="Unassembled WGS sequence"/>
</dbReference>
<evidence type="ECO:0000259" key="2">
    <source>
        <dbReference type="PROSITE" id="PS50090"/>
    </source>
</evidence>
<organism evidence="4 5">
    <name type="scientific">Blepharisma stoltei</name>
    <dbReference type="NCBI Taxonomy" id="1481888"/>
    <lineage>
        <taxon>Eukaryota</taxon>
        <taxon>Sar</taxon>
        <taxon>Alveolata</taxon>
        <taxon>Ciliophora</taxon>
        <taxon>Postciliodesmatophora</taxon>
        <taxon>Heterotrichea</taxon>
        <taxon>Heterotrichida</taxon>
        <taxon>Blepharismidae</taxon>
        <taxon>Blepharisma</taxon>
    </lineage>
</organism>
<evidence type="ECO:0008006" key="6">
    <source>
        <dbReference type="Google" id="ProtNLM"/>
    </source>
</evidence>
<dbReference type="PANTHER" id="PTHR45614">
    <property type="entry name" value="MYB PROTEIN-RELATED"/>
    <property type="match status" value="1"/>
</dbReference>
<dbReference type="InterPro" id="IPR050560">
    <property type="entry name" value="MYB_TF"/>
</dbReference>
<dbReference type="PROSITE" id="PS50090">
    <property type="entry name" value="MYB_LIKE"/>
    <property type="match status" value="1"/>
</dbReference>
<dbReference type="InterPro" id="IPR009057">
    <property type="entry name" value="Homeodomain-like_sf"/>
</dbReference>
<feature type="domain" description="HTH myb-type" evidence="3">
    <location>
        <begin position="103"/>
        <end position="150"/>
    </location>
</feature>
<comment type="caution">
    <text evidence="4">The sequence shown here is derived from an EMBL/GenBank/DDBJ whole genome shotgun (WGS) entry which is preliminary data.</text>
</comment>
<dbReference type="GO" id="GO:0000981">
    <property type="term" value="F:DNA-binding transcription factor activity, RNA polymerase II-specific"/>
    <property type="evidence" value="ECO:0007669"/>
    <property type="project" value="TreeGrafter"/>
</dbReference>
<evidence type="ECO:0000259" key="3">
    <source>
        <dbReference type="PROSITE" id="PS51294"/>
    </source>
</evidence>
<evidence type="ECO:0000313" key="5">
    <source>
        <dbReference type="Proteomes" id="UP001162131"/>
    </source>
</evidence>
<dbReference type="SUPFAM" id="SSF46689">
    <property type="entry name" value="Homeodomain-like"/>
    <property type="match status" value="1"/>
</dbReference>
<sequence>MESTQQKFKFSTVENLENSSLATNFDLLYSTGSQSPSADTTSTDFSDDQQDFDDPSFMLYFSSSNLQSLSPNQYKDTYLESPPSPMSEKQARCRRIRKSKSKRWTADEDKLLVDLYFQYALDWKTIAKLIPGRAADAVKNRFYGVIKKNASFSDQNRFNMAAKKARESKASSYQIVVQDYEQIPNTDSFLFCEHSNNTLLGKSITEFQKDLENDASSLTPEAKINYLNTLKQKAEKLEEMLKEVKGMLNTPN</sequence>
<dbReference type="CDD" id="cd00167">
    <property type="entry name" value="SANT"/>
    <property type="match status" value="1"/>
</dbReference>
<dbReference type="InterPro" id="IPR017930">
    <property type="entry name" value="Myb_dom"/>
</dbReference>
<proteinExistence type="predicted"/>
<dbReference type="EMBL" id="CAJZBQ010000005">
    <property type="protein sequence ID" value="CAG9311909.1"/>
    <property type="molecule type" value="Genomic_DNA"/>
</dbReference>
<dbReference type="Pfam" id="PF13921">
    <property type="entry name" value="Myb_DNA-bind_6"/>
    <property type="match status" value="1"/>
</dbReference>
<reference evidence="4" key="1">
    <citation type="submission" date="2021-09" db="EMBL/GenBank/DDBJ databases">
        <authorList>
            <consortium name="AG Swart"/>
            <person name="Singh M."/>
            <person name="Singh A."/>
            <person name="Seah K."/>
            <person name="Emmerich C."/>
        </authorList>
    </citation>
    <scope>NUCLEOTIDE SEQUENCE</scope>
    <source>
        <strain evidence="4">ATCC30299</strain>
    </source>
</reference>
<feature type="domain" description="Myb-like" evidence="2">
    <location>
        <begin position="96"/>
        <end position="146"/>
    </location>
</feature>
<dbReference type="GO" id="GO:0000978">
    <property type="term" value="F:RNA polymerase II cis-regulatory region sequence-specific DNA binding"/>
    <property type="evidence" value="ECO:0007669"/>
    <property type="project" value="TreeGrafter"/>
</dbReference>
<dbReference type="PROSITE" id="PS51294">
    <property type="entry name" value="HTH_MYB"/>
    <property type="match status" value="1"/>
</dbReference>
<keyword evidence="5" id="KW-1185">Reference proteome</keyword>
<name>A0AAU9IL63_9CILI</name>
<dbReference type="Gene3D" id="1.10.10.60">
    <property type="entry name" value="Homeodomain-like"/>
    <property type="match status" value="1"/>
</dbReference>
<gene>
    <name evidence="4" type="ORF">BSTOLATCC_MIC5169</name>
</gene>
<evidence type="ECO:0000256" key="1">
    <source>
        <dbReference type="SAM" id="Coils"/>
    </source>
</evidence>
<protein>
    <recommendedName>
        <fullName evidence="6">Myb-like DNA-binding domain containing protein</fullName>
    </recommendedName>
</protein>
<feature type="coiled-coil region" evidence="1">
    <location>
        <begin position="223"/>
        <end position="250"/>
    </location>
</feature>
<evidence type="ECO:0000313" key="4">
    <source>
        <dbReference type="EMBL" id="CAG9311909.1"/>
    </source>
</evidence>
<dbReference type="SMART" id="SM00717">
    <property type="entry name" value="SANT"/>
    <property type="match status" value="1"/>
</dbReference>
<accession>A0AAU9IL63</accession>